<protein>
    <submittedName>
        <fullName evidence="3">4Fe-4S ferredoxin</fullName>
    </submittedName>
</protein>
<dbReference type="RefSeq" id="WP_282001365.1">
    <property type="nucleotide sequence ID" value="NZ_AP027151.1"/>
</dbReference>
<feature type="region of interest" description="Disordered" evidence="1">
    <location>
        <begin position="73"/>
        <end position="121"/>
    </location>
</feature>
<feature type="domain" description="4Fe-4S ferredoxin-type" evidence="2">
    <location>
        <begin position="4"/>
        <end position="33"/>
    </location>
</feature>
<feature type="compositionally biased region" description="Basic and acidic residues" evidence="1">
    <location>
        <begin position="73"/>
        <end position="86"/>
    </location>
</feature>
<proteinExistence type="predicted"/>
<feature type="domain" description="4Fe-4S ferredoxin-type" evidence="2">
    <location>
        <begin position="34"/>
        <end position="63"/>
    </location>
</feature>
<keyword evidence="4" id="KW-1185">Reference proteome</keyword>
<reference evidence="3 4" key="1">
    <citation type="submission" date="2022-12" db="EMBL/GenBank/DDBJ databases">
        <title>Polyphasic characterization of Geotalea uranireducens NIT-SL11 newly isolated from a complex of sewage sludge and microbially reduced graphene oxide.</title>
        <authorList>
            <person name="Xie L."/>
            <person name="Yoshida N."/>
            <person name="Meng L."/>
        </authorList>
    </citation>
    <scope>NUCLEOTIDE SEQUENCE [LARGE SCALE GENOMIC DNA]</scope>
    <source>
        <strain evidence="3 4">NIT-SL11</strain>
    </source>
</reference>
<dbReference type="Proteomes" id="UP001317705">
    <property type="component" value="Chromosome"/>
</dbReference>
<name>A0ABN6VRJ0_9BACT</name>
<dbReference type="PROSITE" id="PS51379">
    <property type="entry name" value="4FE4S_FER_2"/>
    <property type="match status" value="2"/>
</dbReference>
<feature type="compositionally biased region" description="Low complexity" evidence="1">
    <location>
        <begin position="106"/>
        <end position="118"/>
    </location>
</feature>
<dbReference type="PANTHER" id="PTHR42895:SF1">
    <property type="entry name" value="IRON-SULFUR CLUSTER PROTEIN"/>
    <property type="match status" value="1"/>
</dbReference>
<evidence type="ECO:0000256" key="1">
    <source>
        <dbReference type="SAM" id="MobiDB-lite"/>
    </source>
</evidence>
<evidence type="ECO:0000259" key="2">
    <source>
        <dbReference type="PROSITE" id="PS51379"/>
    </source>
</evidence>
<gene>
    <name evidence="3" type="ORF">GURASL_03040</name>
</gene>
<dbReference type="SUPFAM" id="SSF54862">
    <property type="entry name" value="4Fe-4S ferredoxins"/>
    <property type="match status" value="1"/>
</dbReference>
<organism evidence="3 4">
    <name type="scientific">Geotalea uraniireducens</name>
    <dbReference type="NCBI Taxonomy" id="351604"/>
    <lineage>
        <taxon>Bacteria</taxon>
        <taxon>Pseudomonadati</taxon>
        <taxon>Thermodesulfobacteriota</taxon>
        <taxon>Desulfuromonadia</taxon>
        <taxon>Geobacterales</taxon>
        <taxon>Geobacteraceae</taxon>
        <taxon>Geotalea</taxon>
    </lineage>
</organism>
<dbReference type="InterPro" id="IPR017896">
    <property type="entry name" value="4Fe4S_Fe-S-bd"/>
</dbReference>
<accession>A0ABN6VRJ0</accession>
<dbReference type="EMBL" id="AP027151">
    <property type="protein sequence ID" value="BDV41381.1"/>
    <property type="molecule type" value="Genomic_DNA"/>
</dbReference>
<dbReference type="Pfam" id="PF12837">
    <property type="entry name" value="Fer4_6"/>
    <property type="match status" value="1"/>
</dbReference>
<dbReference type="Gene3D" id="3.30.70.20">
    <property type="match status" value="1"/>
</dbReference>
<dbReference type="PANTHER" id="PTHR42895">
    <property type="entry name" value="IRON-SULFUR CLUSTER-BINDING PROTEIN-RELATED"/>
    <property type="match status" value="1"/>
</dbReference>
<sequence length="241" mass="25706">MIRTIVQIDEEKCDGCGLCVPACAEGAITIVNGKAVLAADNLCDGLGACLGECPRDAIRVIDREAVPFDEEAVAEHRQANRGAAERHPHRPANGSGCPGSQVRMITPAGTTPTASPAARQPSQLRQWPVQLHLVPTTAPYFQNADLLIAADCVPFAYAEFHRDLLAGRALVVGCPKLDDNRFYQEKLTELFRASAIRSVTIARMEVPCCGGIVMAARQALAAAGKNIPLREVIIGVDGTIK</sequence>
<evidence type="ECO:0000313" key="4">
    <source>
        <dbReference type="Proteomes" id="UP001317705"/>
    </source>
</evidence>
<dbReference type="InterPro" id="IPR052911">
    <property type="entry name" value="Corrinoid_activation_enz"/>
</dbReference>
<evidence type="ECO:0000313" key="3">
    <source>
        <dbReference type="EMBL" id="BDV41381.1"/>
    </source>
</evidence>